<dbReference type="AlphaFoldDB" id="A0A9N9T4N1"/>
<dbReference type="Proteomes" id="UP001153709">
    <property type="component" value="Chromosome 6"/>
</dbReference>
<dbReference type="EMBL" id="OU898281">
    <property type="protein sequence ID" value="CAG9836474.1"/>
    <property type="molecule type" value="Genomic_DNA"/>
</dbReference>
<keyword evidence="2" id="KW-1185">Reference proteome</keyword>
<evidence type="ECO:0000313" key="1">
    <source>
        <dbReference type="EMBL" id="CAG9836474.1"/>
    </source>
</evidence>
<protein>
    <submittedName>
        <fullName evidence="1">Uncharacterized protein</fullName>
    </submittedName>
</protein>
<evidence type="ECO:0000313" key="2">
    <source>
        <dbReference type="Proteomes" id="UP001153709"/>
    </source>
</evidence>
<organism evidence="1 2">
    <name type="scientific">Diabrotica balteata</name>
    <name type="common">Banded cucumber beetle</name>
    <dbReference type="NCBI Taxonomy" id="107213"/>
    <lineage>
        <taxon>Eukaryota</taxon>
        <taxon>Metazoa</taxon>
        <taxon>Ecdysozoa</taxon>
        <taxon>Arthropoda</taxon>
        <taxon>Hexapoda</taxon>
        <taxon>Insecta</taxon>
        <taxon>Pterygota</taxon>
        <taxon>Neoptera</taxon>
        <taxon>Endopterygota</taxon>
        <taxon>Coleoptera</taxon>
        <taxon>Polyphaga</taxon>
        <taxon>Cucujiformia</taxon>
        <taxon>Chrysomeloidea</taxon>
        <taxon>Chrysomelidae</taxon>
        <taxon>Galerucinae</taxon>
        <taxon>Diabroticina</taxon>
        <taxon>Diabroticites</taxon>
        <taxon>Diabrotica</taxon>
    </lineage>
</organism>
<sequence length="160" mass="17906">MSSRSRRIINLLNVSHPPDEWENSCDKDPNVSNDEKETIPLSSLENFLKQQEITDNTLPLQNNSLVETNTVTAKTSKHKPTFVITATGTPYPLELANQGFDKEIINIVNNETPAPIEVCTILPEHNDSESTILQEQLLLPLLKANDEEDTAESLPSEFTH</sequence>
<accession>A0A9N9T4N1</accession>
<reference evidence="1" key="1">
    <citation type="submission" date="2022-01" db="EMBL/GenBank/DDBJ databases">
        <authorList>
            <person name="King R."/>
        </authorList>
    </citation>
    <scope>NUCLEOTIDE SEQUENCE</scope>
</reference>
<gene>
    <name evidence="1" type="ORF">DIABBA_LOCUS9560</name>
</gene>
<dbReference type="OrthoDB" id="6799874at2759"/>
<name>A0A9N9T4N1_DIABA</name>
<proteinExistence type="predicted"/>